<dbReference type="Proteomes" id="UP001265259">
    <property type="component" value="Unassembled WGS sequence"/>
</dbReference>
<dbReference type="SUPFAM" id="SSF55347">
    <property type="entry name" value="Glyceraldehyde-3-phosphate dehydrogenase-like, C-terminal domain"/>
    <property type="match status" value="1"/>
</dbReference>
<evidence type="ECO:0000259" key="8">
    <source>
        <dbReference type="Pfam" id="PF03447"/>
    </source>
</evidence>
<keyword evidence="2 6" id="KW-0662">Pyridine nucleotide biosynthesis</keyword>
<dbReference type="InterPro" id="IPR036291">
    <property type="entry name" value="NAD(P)-bd_dom_sf"/>
</dbReference>
<gene>
    <name evidence="6" type="primary">nadX</name>
    <name evidence="9" type="ORF">RM543_17095</name>
</gene>
<dbReference type="Pfam" id="PF03447">
    <property type="entry name" value="NAD_binding_3"/>
    <property type="match status" value="1"/>
</dbReference>
<keyword evidence="4 6" id="KW-0560">Oxidoreductase</keyword>
<comment type="pathway">
    <text evidence="6">Cofactor biosynthesis; NAD(+) biosynthesis; iminoaspartate from L-aspartate (dehydrogenase route): step 1/1.</text>
</comment>
<dbReference type="EC" id="1.4.1.21" evidence="6"/>
<dbReference type="NCBIfam" id="NF009828">
    <property type="entry name" value="PRK13303.1-3"/>
    <property type="match status" value="1"/>
</dbReference>
<dbReference type="PANTHER" id="PTHR31873:SF6">
    <property type="entry name" value="ASPARTATE DEHYDROGENASE DOMAIN-CONTAINING PROTEIN"/>
    <property type="match status" value="1"/>
</dbReference>
<evidence type="ECO:0000256" key="2">
    <source>
        <dbReference type="ARBA" id="ARBA00022642"/>
    </source>
</evidence>
<keyword evidence="5 6" id="KW-0520">NAD</keyword>
<name>A0ABU3DMS3_9RHOB</name>
<dbReference type="InterPro" id="IPR005106">
    <property type="entry name" value="Asp/hSer_DH_NAD-bd"/>
</dbReference>
<dbReference type="Gene3D" id="3.30.360.10">
    <property type="entry name" value="Dihydrodipicolinate Reductase, domain 2"/>
    <property type="match status" value="1"/>
</dbReference>
<evidence type="ECO:0000259" key="7">
    <source>
        <dbReference type="Pfam" id="PF01958"/>
    </source>
</evidence>
<feature type="binding site" evidence="6">
    <location>
        <position position="188"/>
    </location>
    <ligand>
        <name>NAD(+)</name>
        <dbReference type="ChEBI" id="CHEBI:57540"/>
    </ligand>
</feature>
<evidence type="ECO:0000256" key="6">
    <source>
        <dbReference type="HAMAP-Rule" id="MF_01265"/>
    </source>
</evidence>
<evidence type="ECO:0000256" key="1">
    <source>
        <dbReference type="ARBA" id="ARBA00008331"/>
    </source>
</evidence>
<reference evidence="9 10" key="1">
    <citation type="submission" date="2023-09" db="EMBL/GenBank/DDBJ databases">
        <authorList>
            <person name="Rey-Velasco X."/>
        </authorList>
    </citation>
    <scope>NUCLEOTIDE SEQUENCE [LARGE SCALE GENOMIC DNA]</scope>
    <source>
        <strain evidence="9 10">F158</strain>
    </source>
</reference>
<proteinExistence type="inferred from homology"/>
<dbReference type="InterPro" id="IPR002811">
    <property type="entry name" value="Asp_DH"/>
</dbReference>
<dbReference type="InterPro" id="IPR020626">
    <property type="entry name" value="Asp_DH_prok"/>
</dbReference>
<comment type="miscellaneous">
    <text evidence="6">The iminoaspartate product is unstable in aqueous solution and can decompose to oxaloacetate and ammonia.</text>
</comment>
<dbReference type="NCBIfam" id="NF009825">
    <property type="entry name" value="PRK13302.1"/>
    <property type="match status" value="1"/>
</dbReference>
<dbReference type="Pfam" id="PF01958">
    <property type="entry name" value="Asp_DH_C"/>
    <property type="match status" value="1"/>
</dbReference>
<evidence type="ECO:0000313" key="10">
    <source>
        <dbReference type="Proteomes" id="UP001265259"/>
    </source>
</evidence>
<dbReference type="PIRSF" id="PIRSF005227">
    <property type="entry name" value="Asp_dh_NAD_syn"/>
    <property type="match status" value="1"/>
</dbReference>
<feature type="binding site" evidence="6">
    <location>
        <position position="120"/>
    </location>
    <ligand>
        <name>NAD(+)</name>
        <dbReference type="ChEBI" id="CHEBI:57540"/>
    </ligand>
</feature>
<dbReference type="RefSeq" id="WP_311693853.1">
    <property type="nucleotide sequence ID" value="NZ_JAVRHL010000004.1"/>
</dbReference>
<evidence type="ECO:0000256" key="4">
    <source>
        <dbReference type="ARBA" id="ARBA00023002"/>
    </source>
</evidence>
<dbReference type="PANTHER" id="PTHR31873">
    <property type="entry name" value="L-ASPARTATE DEHYDROGENASE-RELATED"/>
    <property type="match status" value="1"/>
</dbReference>
<protein>
    <recommendedName>
        <fullName evidence="6">L-aspartate dehydrogenase</fullName>
        <ecNumber evidence="6">1.4.1.21</ecNumber>
    </recommendedName>
</protein>
<evidence type="ECO:0000256" key="3">
    <source>
        <dbReference type="ARBA" id="ARBA00022857"/>
    </source>
</evidence>
<comment type="catalytic activity">
    <reaction evidence="6">
        <text>L-aspartate + NAD(+) + H2O = oxaloacetate + NH4(+) + NADH + H(+)</text>
        <dbReference type="Rhea" id="RHEA:11788"/>
        <dbReference type="ChEBI" id="CHEBI:15377"/>
        <dbReference type="ChEBI" id="CHEBI:15378"/>
        <dbReference type="ChEBI" id="CHEBI:16452"/>
        <dbReference type="ChEBI" id="CHEBI:28938"/>
        <dbReference type="ChEBI" id="CHEBI:29991"/>
        <dbReference type="ChEBI" id="CHEBI:57540"/>
        <dbReference type="ChEBI" id="CHEBI:57945"/>
        <dbReference type="EC" id="1.4.1.21"/>
    </reaction>
</comment>
<comment type="catalytic activity">
    <reaction evidence="6">
        <text>L-aspartate + NADP(+) + H2O = oxaloacetate + NH4(+) + NADPH + H(+)</text>
        <dbReference type="Rhea" id="RHEA:11784"/>
        <dbReference type="ChEBI" id="CHEBI:15377"/>
        <dbReference type="ChEBI" id="CHEBI:15378"/>
        <dbReference type="ChEBI" id="CHEBI:16452"/>
        <dbReference type="ChEBI" id="CHEBI:28938"/>
        <dbReference type="ChEBI" id="CHEBI:29991"/>
        <dbReference type="ChEBI" id="CHEBI:57783"/>
        <dbReference type="ChEBI" id="CHEBI:58349"/>
        <dbReference type="EC" id="1.4.1.21"/>
    </reaction>
</comment>
<feature type="domain" description="Aspartate dehydrogenase" evidence="7">
    <location>
        <begin position="166"/>
        <end position="253"/>
    </location>
</feature>
<organism evidence="9 10">
    <name type="scientific">Tropicimonas omnivorans</name>
    <dbReference type="NCBI Taxonomy" id="3075590"/>
    <lineage>
        <taxon>Bacteria</taxon>
        <taxon>Pseudomonadati</taxon>
        <taxon>Pseudomonadota</taxon>
        <taxon>Alphaproteobacteria</taxon>
        <taxon>Rhodobacterales</taxon>
        <taxon>Roseobacteraceae</taxon>
        <taxon>Tropicimonas</taxon>
    </lineage>
</organism>
<comment type="similarity">
    <text evidence="1 6">Belongs to the L-aspartate dehydrogenase family.</text>
</comment>
<dbReference type="InterPro" id="IPR011182">
    <property type="entry name" value="L-Asp_DH"/>
</dbReference>
<evidence type="ECO:0000256" key="5">
    <source>
        <dbReference type="ARBA" id="ARBA00023027"/>
    </source>
</evidence>
<dbReference type="SUPFAM" id="SSF51735">
    <property type="entry name" value="NAD(P)-binding Rossmann-fold domains"/>
    <property type="match status" value="1"/>
</dbReference>
<sequence length="267" mass="27306">MKVALGGFGAVGRAVAEALDRGIDGLELVAVSASDRARAEARMSGGFRKVYPVKPLEELQDGADVVVECCPGHLLETIARPALEAGRIVVVVSAGALLANPHLEEIAARTGGRILVPSGALAGLDAVRAAAEGTVESVTISTRKPPAGLKGAPAIEAMGLDLDAVTEPVLCYAGPAEDAIAGFPANLNVAVALGLAGIGTARTMLEVWADPTVERNTHTIRLVSDSATMTMTIEGIPSDDNPRTGRITPLSVIALLKRLAAPMVIGT</sequence>
<accession>A0ABU3DMS3</accession>
<evidence type="ECO:0000313" key="9">
    <source>
        <dbReference type="EMBL" id="MDT0684402.1"/>
    </source>
</evidence>
<keyword evidence="3 6" id="KW-0521">NADP</keyword>
<feature type="domain" description="Aspartate/homoserine dehydrogenase NAD-binding" evidence="8">
    <location>
        <begin position="7"/>
        <end position="117"/>
    </location>
</feature>
<dbReference type="EMBL" id="JAVRHL010000004">
    <property type="protein sequence ID" value="MDT0684402.1"/>
    <property type="molecule type" value="Genomic_DNA"/>
</dbReference>
<dbReference type="Gene3D" id="3.40.50.720">
    <property type="entry name" value="NAD(P)-binding Rossmann-like Domain"/>
    <property type="match status" value="1"/>
</dbReference>
<comment type="function">
    <text evidence="6">Specifically catalyzes the NAD or NADP-dependent dehydrogenation of L-aspartate to iminoaspartate.</text>
</comment>
<dbReference type="HAMAP" id="MF_01265">
    <property type="entry name" value="NadX"/>
    <property type="match status" value="1"/>
</dbReference>
<feature type="active site" evidence="6">
    <location>
        <position position="218"/>
    </location>
</feature>
<comment type="caution">
    <text evidence="9">The sequence shown here is derived from an EMBL/GenBank/DDBJ whole genome shotgun (WGS) entry which is preliminary data.</text>
</comment>
<keyword evidence="10" id="KW-1185">Reference proteome</keyword>